<keyword evidence="2" id="KW-0240">DNA-directed RNA polymerase</keyword>
<comment type="cofactor">
    <cofactor evidence="1">
        <name>Zn(2+)</name>
        <dbReference type="ChEBI" id="CHEBI:29105"/>
    </cofactor>
</comment>
<dbReference type="AlphaFoldDB" id="A0A6J7G9Z5"/>
<dbReference type="InterPro" id="IPR034151">
    <property type="entry name" value="TOPRIM_DnaG_bac"/>
</dbReference>
<feature type="region of interest" description="Disordered" evidence="13">
    <location>
        <begin position="439"/>
        <end position="463"/>
    </location>
</feature>
<evidence type="ECO:0000256" key="12">
    <source>
        <dbReference type="ARBA" id="ARBA00023163"/>
    </source>
</evidence>
<evidence type="ECO:0000256" key="9">
    <source>
        <dbReference type="ARBA" id="ARBA00022833"/>
    </source>
</evidence>
<evidence type="ECO:0000256" key="7">
    <source>
        <dbReference type="ARBA" id="ARBA00022723"/>
    </source>
</evidence>
<dbReference type="Pfam" id="PF08278">
    <property type="entry name" value="DnaG_DnaB_bind"/>
    <property type="match status" value="1"/>
</dbReference>
<evidence type="ECO:0000256" key="11">
    <source>
        <dbReference type="ARBA" id="ARBA00023125"/>
    </source>
</evidence>
<dbReference type="GO" id="GO:0003899">
    <property type="term" value="F:DNA-directed RNA polymerase activity"/>
    <property type="evidence" value="ECO:0007669"/>
    <property type="project" value="InterPro"/>
</dbReference>
<evidence type="ECO:0000256" key="13">
    <source>
        <dbReference type="SAM" id="MobiDB-lite"/>
    </source>
</evidence>
<keyword evidence="5" id="KW-0548">Nucleotidyltransferase</keyword>
<sequence length="613" mass="67004">MAGRIRDEDVTLVREQARIDEVVREYVTLKNAGGGSLKGLCPFHDERSPSFHVTPSRGMYYCFGCQEGGDVISFVQKLDHLTFAESVEKLAARAGIELRYVEGGTAVNRQQGQRTRLVEANKIAAAYFVGQLAGPEAQTGRTFLAERGFGAETITHFGVGYAPKSWDALTTHLRKSGFTDAEIMAAGLVSQGSRGVYDRFRGRLVWPIADLGGDVVGFGARKLYDDDEGPKYLNTPETPLYKKSSVLYGINLARREISKEQRVVVVEGYTDVMACHVAGVTTAVATCGTAFGTEHIKLLRRLLMDDDRMRGEVIFTFDGDAAGQRAALKAFEDDQRFVAGTFVAVEPNGLDPCELRQQHGDPAVVALIESRTPLFEFAIRSTLATYDLNSAEGRVAALRDAAPVVGKIRDPALRPEYGRRLAGWLGMDVETVTKAISTAARSQAPVAPPERNERPRPSGPEATVEREALKCALQQPEAVSAWYASVEDQSYLDPDYRAIHVAIAAAGGPRLELLDLAWIDAVLAECVDDSVRSHVRALAVEPLPSNAGADARYATSMVARLLEMSATRMITELRGRMQRADAETDPEIHAAIFAELMAVEAYRRDLREQVHGV</sequence>
<dbReference type="InterPro" id="IPR050219">
    <property type="entry name" value="DnaG_primase"/>
</dbReference>
<dbReference type="NCBIfam" id="TIGR01391">
    <property type="entry name" value="dnaG"/>
    <property type="match status" value="1"/>
</dbReference>
<dbReference type="Pfam" id="PF13662">
    <property type="entry name" value="Toprim_4"/>
    <property type="match status" value="1"/>
</dbReference>
<evidence type="ECO:0000313" key="15">
    <source>
        <dbReference type="EMBL" id="CAB4901430.1"/>
    </source>
</evidence>
<dbReference type="Gene3D" id="3.90.980.10">
    <property type="entry name" value="DNA primase, catalytic core, N-terminal domain"/>
    <property type="match status" value="1"/>
</dbReference>
<dbReference type="PROSITE" id="PS50880">
    <property type="entry name" value="TOPRIM"/>
    <property type="match status" value="1"/>
</dbReference>
<keyword evidence="6" id="KW-0235">DNA replication</keyword>
<dbReference type="Pfam" id="PF10410">
    <property type="entry name" value="DnaB_bind"/>
    <property type="match status" value="1"/>
</dbReference>
<evidence type="ECO:0000259" key="14">
    <source>
        <dbReference type="PROSITE" id="PS50880"/>
    </source>
</evidence>
<keyword evidence="3" id="KW-0639">Primosome</keyword>
<dbReference type="Pfam" id="PF01807">
    <property type="entry name" value="Zn_ribbon_DnaG"/>
    <property type="match status" value="1"/>
</dbReference>
<dbReference type="HAMAP" id="MF_00974">
    <property type="entry name" value="DNA_primase_DnaG"/>
    <property type="match status" value="1"/>
</dbReference>
<dbReference type="InterPro" id="IPR002694">
    <property type="entry name" value="Znf_CHC2"/>
</dbReference>
<dbReference type="GO" id="GO:0005737">
    <property type="term" value="C:cytoplasm"/>
    <property type="evidence" value="ECO:0007669"/>
    <property type="project" value="TreeGrafter"/>
</dbReference>
<dbReference type="PIRSF" id="PIRSF002811">
    <property type="entry name" value="DnaG"/>
    <property type="match status" value="1"/>
</dbReference>
<dbReference type="FunFam" id="3.90.580.10:FF:000001">
    <property type="entry name" value="DNA primase"/>
    <property type="match status" value="1"/>
</dbReference>
<reference evidence="15" key="1">
    <citation type="submission" date="2020-05" db="EMBL/GenBank/DDBJ databases">
        <authorList>
            <person name="Chiriac C."/>
            <person name="Salcher M."/>
            <person name="Ghai R."/>
            <person name="Kavagutti S V."/>
        </authorList>
    </citation>
    <scope>NUCLEOTIDE SEQUENCE</scope>
</reference>
<dbReference type="PANTHER" id="PTHR30313">
    <property type="entry name" value="DNA PRIMASE"/>
    <property type="match status" value="1"/>
</dbReference>
<keyword evidence="4" id="KW-0808">Transferase</keyword>
<evidence type="ECO:0000256" key="8">
    <source>
        <dbReference type="ARBA" id="ARBA00022771"/>
    </source>
</evidence>
<dbReference type="GO" id="GO:1990077">
    <property type="term" value="C:primosome complex"/>
    <property type="evidence" value="ECO:0007669"/>
    <property type="project" value="UniProtKB-KW"/>
</dbReference>
<dbReference type="Pfam" id="PF08275">
    <property type="entry name" value="DNAG_N"/>
    <property type="match status" value="1"/>
</dbReference>
<dbReference type="InterPro" id="IPR037068">
    <property type="entry name" value="DNA_primase_core_N_sf"/>
</dbReference>
<keyword evidence="8" id="KW-0863">Zinc-finger</keyword>
<accession>A0A6J7G9Z5</accession>
<protein>
    <submittedName>
        <fullName evidence="15">Unannotated protein</fullName>
    </submittedName>
</protein>
<keyword evidence="9" id="KW-0862">Zinc</keyword>
<evidence type="ECO:0000256" key="3">
    <source>
        <dbReference type="ARBA" id="ARBA00022515"/>
    </source>
</evidence>
<dbReference type="Gene3D" id="3.40.1360.10">
    <property type="match status" value="1"/>
</dbReference>
<dbReference type="InterPro" id="IPR006171">
    <property type="entry name" value="TOPRIM_dom"/>
</dbReference>
<dbReference type="FunFam" id="3.90.980.10:FF:000001">
    <property type="entry name" value="DNA primase"/>
    <property type="match status" value="1"/>
</dbReference>
<dbReference type="EMBL" id="CAFBMR010000002">
    <property type="protein sequence ID" value="CAB4901430.1"/>
    <property type="molecule type" value="Genomic_DNA"/>
</dbReference>
<dbReference type="CDD" id="cd03364">
    <property type="entry name" value="TOPRIM_DnaG_primases"/>
    <property type="match status" value="1"/>
</dbReference>
<keyword evidence="12" id="KW-0804">Transcription</keyword>
<keyword evidence="11" id="KW-0238">DNA-binding</keyword>
<keyword evidence="10" id="KW-0460">Magnesium</keyword>
<dbReference type="InterPro" id="IPR036977">
    <property type="entry name" value="DNA_primase_Znf_CHC2"/>
</dbReference>
<evidence type="ECO:0000256" key="6">
    <source>
        <dbReference type="ARBA" id="ARBA00022705"/>
    </source>
</evidence>
<proteinExistence type="inferred from homology"/>
<dbReference type="GO" id="GO:0008270">
    <property type="term" value="F:zinc ion binding"/>
    <property type="evidence" value="ECO:0007669"/>
    <property type="project" value="UniProtKB-KW"/>
</dbReference>
<evidence type="ECO:0000256" key="1">
    <source>
        <dbReference type="ARBA" id="ARBA00001947"/>
    </source>
</evidence>
<dbReference type="SUPFAM" id="SSF56731">
    <property type="entry name" value="DNA primase core"/>
    <property type="match status" value="1"/>
</dbReference>
<dbReference type="InterPro" id="IPR013173">
    <property type="entry name" value="DNA_primase_DnaG_DnaB-bd_dom"/>
</dbReference>
<name>A0A6J7G9Z5_9ZZZZ</name>
<gene>
    <name evidence="15" type="ORF">UFOPK3610_00150</name>
</gene>
<keyword evidence="7" id="KW-0479">Metal-binding</keyword>
<dbReference type="SMART" id="SM00493">
    <property type="entry name" value="TOPRIM"/>
    <property type="match status" value="1"/>
</dbReference>
<dbReference type="InterPro" id="IPR006295">
    <property type="entry name" value="DNA_primase_DnaG"/>
</dbReference>
<organism evidence="15">
    <name type="scientific">freshwater metagenome</name>
    <dbReference type="NCBI Taxonomy" id="449393"/>
    <lineage>
        <taxon>unclassified sequences</taxon>
        <taxon>metagenomes</taxon>
        <taxon>ecological metagenomes</taxon>
    </lineage>
</organism>
<dbReference type="PANTHER" id="PTHR30313:SF2">
    <property type="entry name" value="DNA PRIMASE"/>
    <property type="match status" value="1"/>
</dbReference>
<feature type="domain" description="Toprim" evidence="14">
    <location>
        <begin position="261"/>
        <end position="347"/>
    </location>
</feature>
<dbReference type="Gene3D" id="3.90.580.10">
    <property type="entry name" value="Zinc finger, CHC2-type domain"/>
    <property type="match status" value="1"/>
</dbReference>
<dbReference type="GO" id="GO:0000428">
    <property type="term" value="C:DNA-directed RNA polymerase complex"/>
    <property type="evidence" value="ECO:0007669"/>
    <property type="project" value="UniProtKB-KW"/>
</dbReference>
<dbReference type="InterPro" id="IPR013264">
    <property type="entry name" value="DNAG_N"/>
</dbReference>
<evidence type="ECO:0000256" key="10">
    <source>
        <dbReference type="ARBA" id="ARBA00022842"/>
    </source>
</evidence>
<dbReference type="InterPro" id="IPR030846">
    <property type="entry name" value="DnaG_bac"/>
</dbReference>
<dbReference type="SUPFAM" id="SSF57783">
    <property type="entry name" value="Zinc beta-ribbon"/>
    <property type="match status" value="1"/>
</dbReference>
<evidence type="ECO:0000256" key="4">
    <source>
        <dbReference type="ARBA" id="ARBA00022679"/>
    </source>
</evidence>
<dbReference type="InterPro" id="IPR019475">
    <property type="entry name" value="DNA_primase_DnaB-bd"/>
</dbReference>
<dbReference type="SMART" id="SM00400">
    <property type="entry name" value="ZnF_CHCC"/>
    <property type="match status" value="1"/>
</dbReference>
<evidence type="ECO:0000256" key="5">
    <source>
        <dbReference type="ARBA" id="ARBA00022695"/>
    </source>
</evidence>
<dbReference type="GO" id="GO:0003677">
    <property type="term" value="F:DNA binding"/>
    <property type="evidence" value="ECO:0007669"/>
    <property type="project" value="UniProtKB-KW"/>
</dbReference>
<evidence type="ECO:0000256" key="2">
    <source>
        <dbReference type="ARBA" id="ARBA00022478"/>
    </source>
</evidence>
<dbReference type="GO" id="GO:0006269">
    <property type="term" value="P:DNA replication, synthesis of primer"/>
    <property type="evidence" value="ECO:0007669"/>
    <property type="project" value="UniProtKB-KW"/>
</dbReference>